<dbReference type="Proteomes" id="UP000292627">
    <property type="component" value="Unassembled WGS sequence"/>
</dbReference>
<reference evidence="3 4" key="1">
    <citation type="submission" date="2019-02" db="EMBL/GenBank/DDBJ databases">
        <title>WGS of Pseudoxanthomonas species novum from clinical isolates.</title>
        <authorList>
            <person name="Bernier A.-M."/>
            <person name="Bernard K."/>
            <person name="Vachon A."/>
        </authorList>
    </citation>
    <scope>NUCLEOTIDE SEQUENCE [LARGE SCALE GENOMIC DNA]</scope>
    <source>
        <strain evidence="3 4">NML171200</strain>
    </source>
</reference>
<dbReference type="CDD" id="cd00570">
    <property type="entry name" value="GST_N_family"/>
    <property type="match status" value="1"/>
</dbReference>
<dbReference type="AlphaFoldDB" id="A0A4Q8LB82"/>
<dbReference type="Gene3D" id="3.40.30.10">
    <property type="entry name" value="Glutaredoxin"/>
    <property type="match status" value="1"/>
</dbReference>
<dbReference type="GO" id="GO:0006559">
    <property type="term" value="P:L-phenylalanine catabolic process"/>
    <property type="evidence" value="ECO:0007669"/>
    <property type="project" value="TreeGrafter"/>
</dbReference>
<dbReference type="GO" id="GO:0006749">
    <property type="term" value="P:glutathione metabolic process"/>
    <property type="evidence" value="ECO:0007669"/>
    <property type="project" value="TreeGrafter"/>
</dbReference>
<dbReference type="CDD" id="cd00299">
    <property type="entry name" value="GST_C_family"/>
    <property type="match status" value="1"/>
</dbReference>
<accession>A0A4Q8LB82</accession>
<evidence type="ECO:0000313" key="4">
    <source>
        <dbReference type="Proteomes" id="UP000292627"/>
    </source>
</evidence>
<dbReference type="SUPFAM" id="SSF52833">
    <property type="entry name" value="Thioredoxin-like"/>
    <property type="match status" value="1"/>
</dbReference>
<dbReference type="Pfam" id="PF13410">
    <property type="entry name" value="GST_C_2"/>
    <property type="match status" value="1"/>
</dbReference>
<feature type="domain" description="GST N-terminal" evidence="1">
    <location>
        <begin position="4"/>
        <end position="82"/>
    </location>
</feature>
<name>A0A4Q8LB82_9GAMM</name>
<dbReference type="InterPro" id="IPR010987">
    <property type="entry name" value="Glutathione-S-Trfase_C-like"/>
</dbReference>
<dbReference type="RefSeq" id="WP_130551555.1">
    <property type="nucleotide sequence ID" value="NZ_SHMC01000003.1"/>
</dbReference>
<sequence length="251" mass="28069">MSDPIYHVVGSYVSPYVRKVLVVMALKGLRYTIDPIAPFVGGDAFQRISPLRRVPVLIDGARVINDSSVICQYLEDRHPSPSVYPADIGERAQARWLEEYADARLGEVIIADLFYQRGPKRFLFKEPVDETRFNHARDVALPASLDWLEAQMPQDGFLLGALSIADIAIAAFFRNAAMVRVEVEAARWPRTAAWLQRVLTLPEFARLAKIEDAVARVPLGDQRDLLRSLGEPVSEATLGTEVARKGVMRLD</sequence>
<dbReference type="InterPro" id="IPR004045">
    <property type="entry name" value="Glutathione_S-Trfase_N"/>
</dbReference>
<dbReference type="PROSITE" id="PS50404">
    <property type="entry name" value="GST_NTER"/>
    <property type="match status" value="1"/>
</dbReference>
<comment type="caution">
    <text evidence="3">The sequence shown here is derived from an EMBL/GenBank/DDBJ whole genome shotgun (WGS) entry which is preliminary data.</text>
</comment>
<keyword evidence="3" id="KW-0808">Transferase</keyword>
<organism evidence="3 4">
    <name type="scientific">Pseudoxanthomonas winnipegensis</name>
    <dbReference type="NCBI Taxonomy" id="2480810"/>
    <lineage>
        <taxon>Bacteria</taxon>
        <taxon>Pseudomonadati</taxon>
        <taxon>Pseudomonadota</taxon>
        <taxon>Gammaproteobacteria</taxon>
        <taxon>Lysobacterales</taxon>
        <taxon>Lysobacteraceae</taxon>
        <taxon>Pseudoxanthomonas</taxon>
    </lineage>
</organism>
<feature type="domain" description="GST C-terminal" evidence="2">
    <location>
        <begin position="87"/>
        <end position="219"/>
    </location>
</feature>
<dbReference type="EMBL" id="SHMC01000003">
    <property type="protein sequence ID" value="TAA25943.1"/>
    <property type="molecule type" value="Genomic_DNA"/>
</dbReference>
<dbReference type="InterPro" id="IPR040079">
    <property type="entry name" value="Glutathione_S-Trfase"/>
</dbReference>
<protein>
    <submittedName>
        <fullName evidence="3">Glutathione S-transferase family protein</fullName>
    </submittedName>
</protein>
<dbReference type="GO" id="GO:0004364">
    <property type="term" value="F:glutathione transferase activity"/>
    <property type="evidence" value="ECO:0007669"/>
    <property type="project" value="TreeGrafter"/>
</dbReference>
<dbReference type="Pfam" id="PF13417">
    <property type="entry name" value="GST_N_3"/>
    <property type="match status" value="1"/>
</dbReference>
<dbReference type="InterPro" id="IPR036249">
    <property type="entry name" value="Thioredoxin-like_sf"/>
</dbReference>
<dbReference type="PROSITE" id="PS50405">
    <property type="entry name" value="GST_CTER"/>
    <property type="match status" value="1"/>
</dbReference>
<proteinExistence type="predicted"/>
<dbReference type="Gene3D" id="1.20.1050.10">
    <property type="match status" value="1"/>
</dbReference>
<dbReference type="SFLD" id="SFLDG00358">
    <property type="entry name" value="Main_(cytGST)"/>
    <property type="match status" value="1"/>
</dbReference>
<dbReference type="OrthoDB" id="9782992at2"/>
<dbReference type="PANTHER" id="PTHR42673:SF21">
    <property type="entry name" value="GLUTATHIONE S-TRANSFERASE YFCF"/>
    <property type="match status" value="1"/>
</dbReference>
<evidence type="ECO:0000259" key="1">
    <source>
        <dbReference type="PROSITE" id="PS50404"/>
    </source>
</evidence>
<dbReference type="GO" id="GO:0016034">
    <property type="term" value="F:maleylacetoacetate isomerase activity"/>
    <property type="evidence" value="ECO:0007669"/>
    <property type="project" value="TreeGrafter"/>
</dbReference>
<dbReference type="SUPFAM" id="SSF47616">
    <property type="entry name" value="GST C-terminal domain-like"/>
    <property type="match status" value="1"/>
</dbReference>
<dbReference type="InterPro" id="IPR036282">
    <property type="entry name" value="Glutathione-S-Trfase_C_sf"/>
</dbReference>
<evidence type="ECO:0000259" key="2">
    <source>
        <dbReference type="PROSITE" id="PS50405"/>
    </source>
</evidence>
<gene>
    <name evidence="3" type="ORF">EA660_11045</name>
</gene>
<evidence type="ECO:0000313" key="3">
    <source>
        <dbReference type="EMBL" id="TAA25943.1"/>
    </source>
</evidence>
<dbReference type="SFLD" id="SFLDS00019">
    <property type="entry name" value="Glutathione_Transferase_(cytos"/>
    <property type="match status" value="1"/>
</dbReference>
<dbReference type="PANTHER" id="PTHR42673">
    <property type="entry name" value="MALEYLACETOACETATE ISOMERASE"/>
    <property type="match status" value="1"/>
</dbReference>